<protein>
    <submittedName>
        <fullName evidence="2">Uncharacterized protein</fullName>
    </submittedName>
</protein>
<feature type="compositionally biased region" description="Basic and acidic residues" evidence="1">
    <location>
        <begin position="191"/>
        <end position="201"/>
    </location>
</feature>
<evidence type="ECO:0000313" key="2">
    <source>
        <dbReference type="EMBL" id="GKT28052.1"/>
    </source>
</evidence>
<feature type="compositionally biased region" description="Polar residues" evidence="1">
    <location>
        <begin position="218"/>
        <end position="234"/>
    </location>
</feature>
<gene>
    <name evidence="2" type="ORF">ADUPG1_000386</name>
</gene>
<proteinExistence type="predicted"/>
<evidence type="ECO:0000256" key="1">
    <source>
        <dbReference type="SAM" id="MobiDB-lite"/>
    </source>
</evidence>
<keyword evidence="3" id="KW-1185">Reference proteome</keyword>
<evidence type="ECO:0000313" key="3">
    <source>
        <dbReference type="Proteomes" id="UP001057375"/>
    </source>
</evidence>
<sequence>MSKQEINIVDLVVNFEKIVSNIVLKEVNDDSLSLLLYLWIEKMIRYKRSDSYRLYVIFTKVSKKFRDDDYIILDEAIKKRKTTILKSVPARSVSLVKYFIENHNIFELFKYCKHVKGYTDDSLYSNASMLSFTEEICKMLDKITVSFDNWDVTAKIKPCSIPGFPSGYVSKLDKYISKSDAEVEEEEIIDDTSKTQFKDNDVPASSLNPTPTIPGTPLSMTPSASQGDLGQTPGTFALTPGVYTTTTSSSSSIHHRDAPPSPSSHASQSQTFSHQSSTSSISTASNVSTTIDDSEIESQPQLLDSKSTPALASIEKTSVAPVTSVDLDNSLDKGKETLGDVKDVFKKVEAPHEAPHEEQKEQKEHQKDIEKPALKEHPIITESKRIYDCYDDENITLMLERDMNGTLTIDKGIPEESMITGSSVVIEINGPFRTLMTCLSPIHKEEEEKGEEEEKEEEEEEGIFRIVRVNINSGAMDVSYLWRAKEERKRKRREERERRKKSKEAERLKREEEERLKREEEEAERKRIEEAERLKREEEERLERLKREEEEAERKRIEEAERLKREEEERLERLKREEEEAERKRIEEAERLKREEEERLKREEEEAERKRIEEAERLKREEEERLKREEEEA</sequence>
<feature type="non-terminal residue" evidence="2">
    <location>
        <position position="633"/>
    </location>
</feature>
<feature type="region of interest" description="Disordered" evidence="1">
    <location>
        <begin position="186"/>
        <end position="305"/>
    </location>
</feature>
<feature type="region of interest" description="Disordered" evidence="1">
    <location>
        <begin position="351"/>
        <end position="375"/>
    </location>
</feature>
<comment type="caution">
    <text evidence="2">The sequence shown here is derived from an EMBL/GenBank/DDBJ whole genome shotgun (WGS) entry which is preliminary data.</text>
</comment>
<dbReference type="Proteomes" id="UP001057375">
    <property type="component" value="Unassembled WGS sequence"/>
</dbReference>
<dbReference type="EMBL" id="BQXS01000135">
    <property type="protein sequence ID" value="GKT28052.1"/>
    <property type="molecule type" value="Genomic_DNA"/>
</dbReference>
<feature type="compositionally biased region" description="Polar residues" evidence="1">
    <location>
        <begin position="286"/>
        <end position="305"/>
    </location>
</feature>
<feature type="region of interest" description="Disordered" evidence="1">
    <location>
        <begin position="536"/>
        <end position="556"/>
    </location>
</feature>
<feature type="compositionally biased region" description="Low complexity" evidence="1">
    <location>
        <begin position="263"/>
        <end position="285"/>
    </location>
</feature>
<reference evidence="2" key="1">
    <citation type="submission" date="2022-03" db="EMBL/GenBank/DDBJ databases">
        <title>Draft genome sequence of Aduncisulcus paluster, a free-living microaerophilic Fornicata.</title>
        <authorList>
            <person name="Yuyama I."/>
            <person name="Kume K."/>
            <person name="Tamura T."/>
            <person name="Inagaki Y."/>
            <person name="Hashimoto T."/>
        </authorList>
    </citation>
    <scope>NUCLEOTIDE SEQUENCE</scope>
    <source>
        <strain evidence="2">NY0171</strain>
    </source>
</reference>
<feature type="region of interest" description="Disordered" evidence="1">
    <location>
        <begin position="565"/>
        <end position="584"/>
    </location>
</feature>
<accession>A0ABQ5K658</accession>
<organism evidence="2 3">
    <name type="scientific">Aduncisulcus paluster</name>
    <dbReference type="NCBI Taxonomy" id="2918883"/>
    <lineage>
        <taxon>Eukaryota</taxon>
        <taxon>Metamonada</taxon>
        <taxon>Carpediemonas-like organisms</taxon>
        <taxon>Aduncisulcus</taxon>
    </lineage>
</organism>
<name>A0ABQ5K658_9EUKA</name>